<evidence type="ECO:0000313" key="2">
    <source>
        <dbReference type="Proteomes" id="UP000653076"/>
    </source>
</evidence>
<comment type="caution">
    <text evidence="1">The sequence shown here is derived from an EMBL/GenBank/DDBJ whole genome shotgun (WGS) entry which is preliminary data.</text>
</comment>
<dbReference type="EMBL" id="BOPC01000061">
    <property type="protein sequence ID" value="GIJ29083.1"/>
    <property type="molecule type" value="Genomic_DNA"/>
</dbReference>
<evidence type="ECO:0000313" key="1">
    <source>
        <dbReference type="EMBL" id="GIJ29083.1"/>
    </source>
</evidence>
<proteinExistence type="predicted"/>
<keyword evidence="2" id="KW-1185">Reference proteome</keyword>
<protein>
    <submittedName>
        <fullName evidence="1">Uncharacterized protein</fullName>
    </submittedName>
</protein>
<name>A0ABQ4JFH9_9ACTN</name>
<sequence>MAITPSRQRNAVSEGMALGLIMCDRFTLSWDKVAIDLSFEGAWRSWEYRHRFSQVDTDIRHGSDGVRVMTRADEGKHTFNFYWDTSGREIAIYPRNVWSDGKVDVDQAAEWIDGGVPAKGWRELATDFLRRLEK</sequence>
<reference evidence="1 2" key="1">
    <citation type="submission" date="2021-01" db="EMBL/GenBank/DDBJ databases">
        <title>Whole genome shotgun sequence of Verrucosispora qiuiae NBRC 106684.</title>
        <authorList>
            <person name="Komaki H."/>
            <person name="Tamura T."/>
        </authorList>
    </citation>
    <scope>NUCLEOTIDE SEQUENCE [LARGE SCALE GENOMIC DNA]</scope>
    <source>
        <strain evidence="1 2">NBRC 106684</strain>
    </source>
</reference>
<dbReference type="Proteomes" id="UP000653076">
    <property type="component" value="Unassembled WGS sequence"/>
</dbReference>
<accession>A0ABQ4JFH9</accession>
<gene>
    <name evidence="1" type="ORF">Vqi01_42450</name>
</gene>
<dbReference type="RefSeq" id="WP_204036561.1">
    <property type="nucleotide sequence ID" value="NZ_BOPC01000061.1"/>
</dbReference>
<organism evidence="1 2">
    <name type="scientific">Micromonospora qiuiae</name>
    <dbReference type="NCBI Taxonomy" id="502268"/>
    <lineage>
        <taxon>Bacteria</taxon>
        <taxon>Bacillati</taxon>
        <taxon>Actinomycetota</taxon>
        <taxon>Actinomycetes</taxon>
        <taxon>Micromonosporales</taxon>
        <taxon>Micromonosporaceae</taxon>
        <taxon>Micromonospora</taxon>
    </lineage>
</organism>